<sequence>MSDTPDNQEIEPGDLFYPPETDSDQSEQTADDAATDETGDHQPDEPSESDDSDNQDETGTDDEQEDGEEEEADDLYLDLDGEEVSLEEVRKWKEQASTAESERMMQSDYSKKTAELADQRKALNDKAAALDDLIPQLEALIKLDDETDLEALKEDDPEEYIIQKEAADNRKQLLEKAKSAHSERQETLSEEQKVEEAQKLWEAQPHWRDKDGNVTEQYKQDMADMQQYLKDQGYSQEEVTSLRAHHFITILDAVRYQKTKTKADAVRKKVKIKPRGAKPSSSPTGGKKKEDADLFY</sequence>
<name>A0ABS8G8B9_9ALTE</name>
<evidence type="ECO:0000256" key="1">
    <source>
        <dbReference type="SAM" id="MobiDB-lite"/>
    </source>
</evidence>
<proteinExistence type="predicted"/>
<dbReference type="Proteomes" id="UP001520878">
    <property type="component" value="Unassembled WGS sequence"/>
</dbReference>
<accession>A0ABS8G8B9</accession>
<feature type="region of interest" description="Disordered" evidence="1">
    <location>
        <begin position="1"/>
        <end position="83"/>
    </location>
</feature>
<keyword evidence="3" id="KW-1185">Reference proteome</keyword>
<reference evidence="2 3" key="1">
    <citation type="submission" date="2021-10" db="EMBL/GenBank/DDBJ databases">
        <title>Draft genome of Aestuariibacter halophilus JC2043.</title>
        <authorList>
            <person name="Emsley S.A."/>
            <person name="Pfannmuller K.M."/>
            <person name="Ushijima B."/>
            <person name="Saw J.H."/>
            <person name="Videau P."/>
        </authorList>
    </citation>
    <scope>NUCLEOTIDE SEQUENCE [LARGE SCALE GENOMIC DNA]</scope>
    <source>
        <strain evidence="2 3">JC2043</strain>
    </source>
</reference>
<gene>
    <name evidence="2" type="ORF">LJ739_06770</name>
</gene>
<evidence type="ECO:0008006" key="4">
    <source>
        <dbReference type="Google" id="ProtNLM"/>
    </source>
</evidence>
<feature type="compositionally biased region" description="Acidic residues" evidence="1">
    <location>
        <begin position="1"/>
        <end position="12"/>
    </location>
</feature>
<feature type="compositionally biased region" description="Acidic residues" evidence="1">
    <location>
        <begin position="45"/>
        <end position="83"/>
    </location>
</feature>
<feature type="region of interest" description="Disordered" evidence="1">
    <location>
        <begin position="263"/>
        <end position="296"/>
    </location>
</feature>
<dbReference type="EMBL" id="JAJEWP010000001">
    <property type="protein sequence ID" value="MCC2615939.1"/>
    <property type="molecule type" value="Genomic_DNA"/>
</dbReference>
<organism evidence="2 3">
    <name type="scientific">Fluctibacter halophilus</name>
    <dbReference type="NCBI Taxonomy" id="226011"/>
    <lineage>
        <taxon>Bacteria</taxon>
        <taxon>Pseudomonadati</taxon>
        <taxon>Pseudomonadota</taxon>
        <taxon>Gammaproteobacteria</taxon>
        <taxon>Alteromonadales</taxon>
        <taxon>Alteromonadaceae</taxon>
        <taxon>Fluctibacter</taxon>
    </lineage>
</organism>
<comment type="caution">
    <text evidence="2">The sequence shown here is derived from an EMBL/GenBank/DDBJ whole genome shotgun (WGS) entry which is preliminary data.</text>
</comment>
<evidence type="ECO:0000313" key="3">
    <source>
        <dbReference type="Proteomes" id="UP001520878"/>
    </source>
</evidence>
<protein>
    <recommendedName>
        <fullName evidence="4">Scaffolding protein</fullName>
    </recommendedName>
</protein>
<feature type="compositionally biased region" description="Acidic residues" evidence="1">
    <location>
        <begin position="21"/>
        <end position="37"/>
    </location>
</feature>
<feature type="region of interest" description="Disordered" evidence="1">
    <location>
        <begin position="176"/>
        <end position="212"/>
    </location>
</feature>
<evidence type="ECO:0000313" key="2">
    <source>
        <dbReference type="EMBL" id="MCC2615939.1"/>
    </source>
</evidence>
<feature type="compositionally biased region" description="Basic and acidic residues" evidence="1">
    <location>
        <begin position="287"/>
        <end position="296"/>
    </location>
</feature>
<dbReference type="RefSeq" id="WP_229158382.1">
    <property type="nucleotide sequence ID" value="NZ_JAJEWP010000001.1"/>
</dbReference>